<organism evidence="2 3">
    <name type="scientific">Colletotrichum zoysiae</name>
    <dbReference type="NCBI Taxonomy" id="1216348"/>
    <lineage>
        <taxon>Eukaryota</taxon>
        <taxon>Fungi</taxon>
        <taxon>Dikarya</taxon>
        <taxon>Ascomycota</taxon>
        <taxon>Pezizomycotina</taxon>
        <taxon>Sordariomycetes</taxon>
        <taxon>Hypocreomycetidae</taxon>
        <taxon>Glomerellales</taxon>
        <taxon>Glomerellaceae</taxon>
        <taxon>Colletotrichum</taxon>
        <taxon>Colletotrichum graminicola species complex</taxon>
    </lineage>
</organism>
<keyword evidence="3" id="KW-1185">Reference proteome</keyword>
<evidence type="ECO:0000256" key="1">
    <source>
        <dbReference type="SAM" id="Phobius"/>
    </source>
</evidence>
<accession>A0AAD9M1U7</accession>
<dbReference type="EMBL" id="MU842871">
    <property type="protein sequence ID" value="KAK2028887.1"/>
    <property type="molecule type" value="Genomic_DNA"/>
</dbReference>
<protein>
    <submittedName>
        <fullName evidence="2">Uncharacterized protein</fullName>
    </submittedName>
</protein>
<evidence type="ECO:0000313" key="3">
    <source>
        <dbReference type="Proteomes" id="UP001232148"/>
    </source>
</evidence>
<keyword evidence="1" id="KW-0812">Transmembrane</keyword>
<feature type="transmembrane region" description="Helical" evidence="1">
    <location>
        <begin position="63"/>
        <end position="83"/>
    </location>
</feature>
<dbReference type="AlphaFoldDB" id="A0AAD9M1U7"/>
<feature type="transmembrane region" description="Helical" evidence="1">
    <location>
        <begin position="31"/>
        <end position="51"/>
    </location>
</feature>
<reference evidence="2" key="1">
    <citation type="submission" date="2021-06" db="EMBL/GenBank/DDBJ databases">
        <title>Comparative genomics, transcriptomics and evolutionary studies reveal genomic signatures of adaptation to plant cell wall in hemibiotrophic fungi.</title>
        <authorList>
            <consortium name="DOE Joint Genome Institute"/>
            <person name="Baroncelli R."/>
            <person name="Diaz J.F."/>
            <person name="Benocci T."/>
            <person name="Peng M."/>
            <person name="Battaglia E."/>
            <person name="Haridas S."/>
            <person name="Andreopoulos W."/>
            <person name="Labutti K."/>
            <person name="Pangilinan J."/>
            <person name="Floch G.L."/>
            <person name="Makela M.R."/>
            <person name="Henrissat B."/>
            <person name="Grigoriev I.V."/>
            <person name="Crouch J.A."/>
            <person name="De Vries R.P."/>
            <person name="Sukno S.A."/>
            <person name="Thon M.R."/>
        </authorList>
    </citation>
    <scope>NUCLEOTIDE SEQUENCE</scope>
    <source>
        <strain evidence="2">MAFF235873</strain>
    </source>
</reference>
<sequence length="166" mass="18689">MCGHVMRGRFTPRCPEGGIDLTTAWAPELRIPVLIVVTLFFMWMHPAIANAVKKAVWSVVKPFALAVGWVTVAVVRFLIFVFIDGPEMISILLSPDIREDVDFLGLDVKSITKLNAIWSRLHDEEDQYVPGGVFDKKYKPYLPSTMMKLSGGRQRKALVRNRGISC</sequence>
<gene>
    <name evidence="2" type="ORF">LX32DRAFT_639532</name>
</gene>
<proteinExistence type="predicted"/>
<dbReference type="Proteomes" id="UP001232148">
    <property type="component" value="Unassembled WGS sequence"/>
</dbReference>
<comment type="caution">
    <text evidence="2">The sequence shown here is derived from an EMBL/GenBank/DDBJ whole genome shotgun (WGS) entry which is preliminary data.</text>
</comment>
<name>A0AAD9M1U7_9PEZI</name>
<evidence type="ECO:0000313" key="2">
    <source>
        <dbReference type="EMBL" id="KAK2028887.1"/>
    </source>
</evidence>
<keyword evidence="1" id="KW-0472">Membrane</keyword>
<keyword evidence="1" id="KW-1133">Transmembrane helix</keyword>